<dbReference type="Pfam" id="PF14009">
    <property type="entry name" value="PADRE"/>
    <property type="match status" value="1"/>
</dbReference>
<reference evidence="2 3" key="1">
    <citation type="submission" date="2018-02" db="EMBL/GenBank/DDBJ databases">
        <title>Draft genome of wild Prunus yedoensis var. nudiflora.</title>
        <authorList>
            <person name="Baek S."/>
            <person name="Kim J.-H."/>
            <person name="Choi K."/>
            <person name="Kim G.-B."/>
            <person name="Cho A."/>
            <person name="Jang H."/>
            <person name="Shin C.-H."/>
            <person name="Yu H.-J."/>
            <person name="Mun J.-H."/>
        </authorList>
    </citation>
    <scope>NUCLEOTIDE SEQUENCE [LARGE SCALE GENOMIC DNA]</scope>
    <source>
        <strain evidence="3">cv. Jeju island</strain>
        <tissue evidence="2">Leaf</tissue>
    </source>
</reference>
<feature type="compositionally biased region" description="Polar residues" evidence="1">
    <location>
        <begin position="129"/>
        <end position="143"/>
    </location>
</feature>
<gene>
    <name evidence="2" type="ORF">Pyn_23205</name>
</gene>
<dbReference type="PANTHER" id="PTHR33148:SF2">
    <property type="entry name" value="DUF4228 DOMAIN-CONTAINING PROTEIN"/>
    <property type="match status" value="1"/>
</dbReference>
<evidence type="ECO:0000313" key="2">
    <source>
        <dbReference type="EMBL" id="PQP95161.1"/>
    </source>
</evidence>
<accession>A0A314XM95</accession>
<name>A0A314XM95_PRUYE</name>
<evidence type="ECO:0000313" key="3">
    <source>
        <dbReference type="Proteomes" id="UP000250321"/>
    </source>
</evidence>
<evidence type="ECO:0000256" key="1">
    <source>
        <dbReference type="SAM" id="MobiDB-lite"/>
    </source>
</evidence>
<keyword evidence="3" id="KW-1185">Reference proteome</keyword>
<organism evidence="2 3">
    <name type="scientific">Prunus yedoensis var. nudiflora</name>
    <dbReference type="NCBI Taxonomy" id="2094558"/>
    <lineage>
        <taxon>Eukaryota</taxon>
        <taxon>Viridiplantae</taxon>
        <taxon>Streptophyta</taxon>
        <taxon>Embryophyta</taxon>
        <taxon>Tracheophyta</taxon>
        <taxon>Spermatophyta</taxon>
        <taxon>Magnoliopsida</taxon>
        <taxon>eudicotyledons</taxon>
        <taxon>Gunneridae</taxon>
        <taxon>Pentapetalae</taxon>
        <taxon>rosids</taxon>
        <taxon>fabids</taxon>
        <taxon>Rosales</taxon>
        <taxon>Rosaceae</taxon>
        <taxon>Amygdaloideae</taxon>
        <taxon>Amygdaleae</taxon>
        <taxon>Prunus</taxon>
    </lineage>
</organism>
<protein>
    <recommendedName>
        <fullName evidence="4">DUF4228 domain protein</fullName>
    </recommendedName>
</protein>
<sequence length="157" mass="17110">MGNCFVLSKQEKVLRVVKTDGKVLEFRAPTLVTDMLMTFSGSGISVSKQASELLPPNYKLKLGKVYYMIPLLGSVASDASSAGIISSVDITEKDRAATRRIKIVITKQQLQELLTKQISVQEVLSASGLEQKSCSSNDSSTNWKPKLESIPELEGSE</sequence>
<dbReference type="AlphaFoldDB" id="A0A314XM95"/>
<feature type="region of interest" description="Disordered" evidence="1">
    <location>
        <begin position="129"/>
        <end position="157"/>
    </location>
</feature>
<dbReference type="InterPro" id="IPR025322">
    <property type="entry name" value="PADRE_dom"/>
</dbReference>
<dbReference type="Proteomes" id="UP000250321">
    <property type="component" value="Unassembled WGS sequence"/>
</dbReference>
<dbReference type="PANTHER" id="PTHR33148">
    <property type="entry name" value="PLASTID MOVEMENT IMPAIRED PROTEIN-RELATED"/>
    <property type="match status" value="1"/>
</dbReference>
<dbReference type="OrthoDB" id="1908589at2759"/>
<proteinExistence type="predicted"/>
<evidence type="ECO:0008006" key="4">
    <source>
        <dbReference type="Google" id="ProtNLM"/>
    </source>
</evidence>
<dbReference type="EMBL" id="PJQY01002269">
    <property type="protein sequence ID" value="PQP95161.1"/>
    <property type="molecule type" value="Genomic_DNA"/>
</dbReference>
<comment type="caution">
    <text evidence="2">The sequence shown here is derived from an EMBL/GenBank/DDBJ whole genome shotgun (WGS) entry which is preliminary data.</text>
</comment>